<reference evidence="1 2" key="1">
    <citation type="submission" date="2008-10" db="EMBL/GenBank/DDBJ databases">
        <title>Draft genome sequence of Providencia alcalifaciens (DSM 30120).</title>
        <authorList>
            <person name="Sudarsanam P."/>
            <person name="Ley R."/>
            <person name="Guruge J."/>
            <person name="Turnbaugh P.J."/>
            <person name="Mahowald M."/>
            <person name="Liep D."/>
            <person name="Gordon J."/>
        </authorList>
    </citation>
    <scope>NUCLEOTIDE SEQUENCE [LARGE SCALE GENOMIC DNA]</scope>
    <source>
        <strain evidence="1 2">DSM 30120</strain>
    </source>
</reference>
<sequence length="44" mass="5102">MMHVLCSLAWKKTDYQDGKMTRRDIFIDSICKSNQRVQAALEAV</sequence>
<reference evidence="1 2" key="2">
    <citation type="submission" date="2008-10" db="EMBL/GenBank/DDBJ databases">
        <authorList>
            <person name="Fulton L."/>
            <person name="Clifton S."/>
            <person name="Fulton B."/>
            <person name="Xu J."/>
            <person name="Minx P."/>
            <person name="Pepin K.H."/>
            <person name="Johnson M."/>
            <person name="Bhonagiri V."/>
            <person name="Nash W.E."/>
            <person name="Mardis E.R."/>
            <person name="Wilson R.K."/>
        </authorList>
    </citation>
    <scope>NUCLEOTIDE SEQUENCE [LARGE SCALE GENOMIC DNA]</scope>
    <source>
        <strain evidence="1 2">DSM 30120</strain>
    </source>
</reference>
<comment type="caution">
    <text evidence="1">The sequence shown here is derived from an EMBL/GenBank/DDBJ whole genome shotgun (WGS) entry which is preliminary data.</text>
</comment>
<evidence type="ECO:0000313" key="2">
    <source>
        <dbReference type="Proteomes" id="UP000003729"/>
    </source>
</evidence>
<gene>
    <name evidence="1" type="ORF">PROVALCAL_01144</name>
</gene>
<evidence type="ECO:0000313" key="1">
    <source>
        <dbReference type="EMBL" id="EEB46826.1"/>
    </source>
</evidence>
<dbReference type="RefSeq" id="WP_006658106.1">
    <property type="nucleotide sequence ID" value="NZ_ABXW01000017.1"/>
</dbReference>
<protein>
    <submittedName>
        <fullName evidence="1">Uncharacterized protein</fullName>
    </submittedName>
</protein>
<dbReference type="AlphaFoldDB" id="B6XCS8"/>
<dbReference type="EMBL" id="ABXW01000017">
    <property type="protein sequence ID" value="EEB46826.1"/>
    <property type="molecule type" value="Genomic_DNA"/>
</dbReference>
<accession>B6XCS8</accession>
<dbReference type="Proteomes" id="UP000003729">
    <property type="component" value="Unassembled WGS sequence"/>
</dbReference>
<proteinExistence type="predicted"/>
<organism evidence="1 2">
    <name type="scientific">Providencia alcalifaciens DSM 30120</name>
    <dbReference type="NCBI Taxonomy" id="520999"/>
    <lineage>
        <taxon>Bacteria</taxon>
        <taxon>Pseudomonadati</taxon>
        <taxon>Pseudomonadota</taxon>
        <taxon>Gammaproteobacteria</taxon>
        <taxon>Enterobacterales</taxon>
        <taxon>Morganellaceae</taxon>
        <taxon>Providencia</taxon>
    </lineage>
</organism>
<name>B6XCS8_9GAMM</name>
<dbReference type="GeneID" id="88773974"/>